<sequence>MKSAAWKNGSNWVPLVNREQNYNRIYLLPIDPQSNKYPSKMKIRLLDDSRNTLADFAFDDTIPTKLKHIGDFPVSPNPQGMYGAFWTSQAFPTHSTKYLIFFTFLLQIV</sequence>
<reference evidence="1" key="1">
    <citation type="submission" date="2022-04" db="EMBL/GenBank/DDBJ databases">
        <title>Genome of the entomopathogenic fungus Entomophthora muscae.</title>
        <authorList>
            <person name="Elya C."/>
            <person name="Lovett B.R."/>
            <person name="Lee E."/>
            <person name="Macias A.M."/>
            <person name="Hajek A.E."/>
            <person name="De Bivort B.L."/>
            <person name="Kasson M.T."/>
            <person name="De Fine Licht H.H."/>
            <person name="Stajich J.E."/>
        </authorList>
    </citation>
    <scope>NUCLEOTIDE SEQUENCE</scope>
    <source>
        <strain evidence="1">Berkeley</strain>
    </source>
</reference>
<keyword evidence="2" id="KW-1185">Reference proteome</keyword>
<name>A0ACC2U246_9FUNG</name>
<dbReference type="EMBL" id="QTSX02001506">
    <property type="protein sequence ID" value="KAJ9080977.1"/>
    <property type="molecule type" value="Genomic_DNA"/>
</dbReference>
<dbReference type="Proteomes" id="UP001165960">
    <property type="component" value="Unassembled WGS sequence"/>
</dbReference>
<organism evidence="1 2">
    <name type="scientific">Entomophthora muscae</name>
    <dbReference type="NCBI Taxonomy" id="34485"/>
    <lineage>
        <taxon>Eukaryota</taxon>
        <taxon>Fungi</taxon>
        <taxon>Fungi incertae sedis</taxon>
        <taxon>Zoopagomycota</taxon>
        <taxon>Entomophthoromycotina</taxon>
        <taxon>Entomophthoromycetes</taxon>
        <taxon>Entomophthorales</taxon>
        <taxon>Entomophthoraceae</taxon>
        <taxon>Entomophthora</taxon>
    </lineage>
</organism>
<protein>
    <submittedName>
        <fullName evidence="1">Uncharacterized protein</fullName>
    </submittedName>
</protein>
<proteinExistence type="predicted"/>
<comment type="caution">
    <text evidence="1">The sequence shown here is derived from an EMBL/GenBank/DDBJ whole genome shotgun (WGS) entry which is preliminary data.</text>
</comment>
<evidence type="ECO:0000313" key="2">
    <source>
        <dbReference type="Proteomes" id="UP001165960"/>
    </source>
</evidence>
<evidence type="ECO:0000313" key="1">
    <source>
        <dbReference type="EMBL" id="KAJ9080977.1"/>
    </source>
</evidence>
<gene>
    <name evidence="1" type="ORF">DSO57_1019207</name>
</gene>
<accession>A0ACC2U246</accession>